<dbReference type="SUPFAM" id="SSF53590">
    <property type="entry name" value="Nucleoside hydrolase"/>
    <property type="match status" value="1"/>
</dbReference>
<keyword evidence="1 4" id="KW-0378">Hydrolase</keyword>
<dbReference type="PANTHER" id="PTHR12304:SF4">
    <property type="entry name" value="URIDINE NUCLEOSIDASE"/>
    <property type="match status" value="1"/>
</dbReference>
<feature type="domain" description="Inosine/uridine-preferring nucleoside hydrolase" evidence="3">
    <location>
        <begin position="48"/>
        <end position="298"/>
    </location>
</feature>
<dbReference type="EMBL" id="CP023778">
    <property type="protein sequence ID" value="ATL67364.1"/>
    <property type="molecule type" value="Genomic_DNA"/>
</dbReference>
<keyword evidence="2" id="KW-0326">Glycosidase</keyword>
<dbReference type="Proteomes" id="UP000221961">
    <property type="component" value="Chromosome"/>
</dbReference>
<dbReference type="GO" id="GO:0008477">
    <property type="term" value="F:purine nucleosidase activity"/>
    <property type="evidence" value="ECO:0007669"/>
    <property type="project" value="TreeGrafter"/>
</dbReference>
<sequence length="325" mass="35086">MGDNDDETLESASAAMLGFATRYPEFSTLAAKLHAAGPLPPRLTRTPIILDTDIGGDPDDAIALTCATRQDELSLVTTTDENHGLRARLARHLLDLLKRPDVPVVAGADLGNTHYWIADGLAPDTIPSQSDDILTAVRTLCATTDGPVRWVGCGPLTNLAHILNAAPELAQQLIITQMGGALNYRDPSRAEHNFRLDPAAARFVVATAPELTLVISDTTYTDDIAIDATTDLYQALAAPDAPAWAALLATHLDRWFTLRYPSSKQHDPLTLSVALELPFVDLTRPTIVLAADARMSIDPAGHPTWITKDADYPAFQRWLTTQLSG</sequence>
<accession>A0A291RJM6</accession>
<evidence type="ECO:0000313" key="5">
    <source>
        <dbReference type="Proteomes" id="UP000221961"/>
    </source>
</evidence>
<dbReference type="KEGG" id="ntp:CRH09_15330"/>
<dbReference type="InterPro" id="IPR001910">
    <property type="entry name" value="Inosine/uridine_hydrolase_dom"/>
</dbReference>
<dbReference type="Pfam" id="PF01156">
    <property type="entry name" value="IU_nuc_hydro"/>
    <property type="match status" value="1"/>
</dbReference>
<dbReference type="PANTHER" id="PTHR12304">
    <property type="entry name" value="INOSINE-URIDINE PREFERRING NUCLEOSIDE HYDROLASE"/>
    <property type="match status" value="1"/>
</dbReference>
<organism evidence="4 5">
    <name type="scientific">Nocardia terpenica</name>
    <dbReference type="NCBI Taxonomy" id="455432"/>
    <lineage>
        <taxon>Bacteria</taxon>
        <taxon>Bacillati</taxon>
        <taxon>Actinomycetota</taxon>
        <taxon>Actinomycetes</taxon>
        <taxon>Mycobacteriales</taxon>
        <taxon>Nocardiaceae</taxon>
        <taxon>Nocardia</taxon>
    </lineage>
</organism>
<protein>
    <submittedName>
        <fullName evidence="4">Nucleoside hydrolase</fullName>
    </submittedName>
</protein>
<dbReference type="GO" id="GO:0005829">
    <property type="term" value="C:cytosol"/>
    <property type="evidence" value="ECO:0007669"/>
    <property type="project" value="TreeGrafter"/>
</dbReference>
<dbReference type="AlphaFoldDB" id="A0A291RJM6"/>
<proteinExistence type="predicted"/>
<evidence type="ECO:0000313" key="4">
    <source>
        <dbReference type="EMBL" id="ATL67364.1"/>
    </source>
</evidence>
<dbReference type="Gene3D" id="3.90.245.10">
    <property type="entry name" value="Ribonucleoside hydrolase-like"/>
    <property type="match status" value="1"/>
</dbReference>
<gene>
    <name evidence="4" type="ORF">CRH09_15330</name>
</gene>
<evidence type="ECO:0000256" key="1">
    <source>
        <dbReference type="ARBA" id="ARBA00022801"/>
    </source>
</evidence>
<dbReference type="InterPro" id="IPR023186">
    <property type="entry name" value="IUNH"/>
</dbReference>
<dbReference type="RefSeq" id="WP_098694507.1">
    <property type="nucleotide sequence ID" value="NZ_CP023778.1"/>
</dbReference>
<evidence type="ECO:0000259" key="3">
    <source>
        <dbReference type="Pfam" id="PF01156"/>
    </source>
</evidence>
<dbReference type="GO" id="GO:0006152">
    <property type="term" value="P:purine nucleoside catabolic process"/>
    <property type="evidence" value="ECO:0007669"/>
    <property type="project" value="TreeGrafter"/>
</dbReference>
<reference evidence="4 5" key="1">
    <citation type="submission" date="2017-10" db="EMBL/GenBank/DDBJ databases">
        <title>Comparative genomics between pathogenic Norcardia.</title>
        <authorList>
            <person name="Zeng L."/>
        </authorList>
    </citation>
    <scope>NUCLEOTIDE SEQUENCE [LARGE SCALE GENOMIC DNA]</scope>
    <source>
        <strain evidence="4 5">NC_YFY_NT001</strain>
    </source>
</reference>
<name>A0A291RJM6_9NOCA</name>
<evidence type="ECO:0000256" key="2">
    <source>
        <dbReference type="ARBA" id="ARBA00023295"/>
    </source>
</evidence>
<dbReference type="InterPro" id="IPR036452">
    <property type="entry name" value="Ribo_hydro-like"/>
</dbReference>
<dbReference type="GeneID" id="88358760"/>